<dbReference type="Pfam" id="PF02518">
    <property type="entry name" value="HATPase_c"/>
    <property type="match status" value="1"/>
</dbReference>
<dbReference type="InterPro" id="IPR001610">
    <property type="entry name" value="PAC"/>
</dbReference>
<evidence type="ECO:0000256" key="3">
    <source>
        <dbReference type="ARBA" id="ARBA00022553"/>
    </source>
</evidence>
<name>A0ABR9B7Q7_9RHOO</name>
<dbReference type="PANTHER" id="PTHR43304:SF1">
    <property type="entry name" value="PAC DOMAIN-CONTAINING PROTEIN"/>
    <property type="match status" value="1"/>
</dbReference>
<dbReference type="Gene3D" id="6.10.340.10">
    <property type="match status" value="1"/>
</dbReference>
<evidence type="ECO:0000259" key="9">
    <source>
        <dbReference type="PROSITE" id="PS50112"/>
    </source>
</evidence>
<dbReference type="CDD" id="cd00130">
    <property type="entry name" value="PAS"/>
    <property type="match status" value="2"/>
</dbReference>
<dbReference type="InterPro" id="IPR003594">
    <property type="entry name" value="HATPase_dom"/>
</dbReference>
<evidence type="ECO:0000313" key="10">
    <source>
        <dbReference type="EMBL" id="MBD8502226.1"/>
    </source>
</evidence>
<keyword evidence="4" id="KW-0808">Transferase</keyword>
<sequence>MSAWRQRRLRTSLTLLIVAAAMMVISLTGAILLLYRLPLLGERADAQADNSVRQGAHVLAHLLGVMEDDLEPLVRLVAAGEVDAAARLLAQGPASLSGFLAVYVVEPSGRVLFGMQSDPRRAAPGPVPEGWSVDGNRLFQRALNADGYLWEENYPSLVSGQRTPGVGARAGAYVVIGELAVDVLMRRMREFIDGSAFPLLVLDSRGDWVLDNLGGQEQRLRSWAADPVLRATWSGKPPPATALLHGVTVRPVVASDAHLGWTLIGGAPVGMANPDIRILVWMLLGAVCISAVIALILGPLWARKLERPLARLMRLSGEVASGNYRTAWRSQKIVELDELAADLQRTATMIEARENELKLSERRLKDTFELSPTVAIQWINREGTVLRWNRGSEIMYGYSAAEAVGARLDALMFSADQFRGFLDLLGRVERSGGSEGPYEAVIEHRDGTPRNILYTTYGIPDNHGGTQFVCMDVDITSLRRSEAEEAAREKELQLIFNLSPAPITVSTPVEGEFRALAVNEACLRQFGFSREELIGKTGAEIGWWEDVRDRARFIERIRAEGRVADFETWMRARDGRRVLCAVSGALATIGGRELLIIVTVDVTEERRMQDELRALNDELEQRVVARTEALARANQEVAQTLESLRQTQDQLVQSETLAALGRLVAGVAHELNTPIGNALMAVSTLRESSNGFQREIERGLRKSVLEAFVRDLATGLDISERNMHKAGELIASFKQVAVDQTSLQRRRFEVQEIVSETLMTLHPTLKRMPYEVVADVQPGLSMDSYPGPLGQVLANLINNAVTHAFDGRDHGVVRILACAQGEDRVRIRVADDGVGIPEAERKRVFDPFYTTRLGRGGTGLGLHIVHANVTRVLGGAVRLLDEEAGGSVFELDLPRVAP</sequence>
<gene>
    <name evidence="10" type="ORF">IFO67_04980</name>
</gene>
<keyword evidence="7" id="KW-0472">Membrane</keyword>
<feature type="coiled-coil region" evidence="6">
    <location>
        <begin position="602"/>
        <end position="650"/>
    </location>
</feature>
<proteinExistence type="predicted"/>
<keyword evidence="3" id="KW-0597">Phosphoprotein</keyword>
<comment type="catalytic activity">
    <reaction evidence="1">
        <text>ATP + protein L-histidine = ADP + protein N-phospho-L-histidine.</text>
        <dbReference type="EC" id="2.7.13.3"/>
    </reaction>
</comment>
<dbReference type="InterPro" id="IPR036890">
    <property type="entry name" value="HATPase_C_sf"/>
</dbReference>
<dbReference type="SMART" id="SM00086">
    <property type="entry name" value="PAC"/>
    <property type="match status" value="2"/>
</dbReference>
<dbReference type="NCBIfam" id="TIGR00229">
    <property type="entry name" value="sensory_box"/>
    <property type="match status" value="2"/>
</dbReference>
<dbReference type="EC" id="2.7.13.3" evidence="2"/>
<dbReference type="CDD" id="cd00075">
    <property type="entry name" value="HATPase"/>
    <property type="match status" value="1"/>
</dbReference>
<feature type="transmembrane region" description="Helical" evidence="7">
    <location>
        <begin position="12"/>
        <end position="35"/>
    </location>
</feature>
<dbReference type="SUPFAM" id="SSF55785">
    <property type="entry name" value="PYP-like sensor domain (PAS domain)"/>
    <property type="match status" value="2"/>
</dbReference>
<dbReference type="InterPro" id="IPR000014">
    <property type="entry name" value="PAS"/>
</dbReference>
<dbReference type="RefSeq" id="WP_187717020.1">
    <property type="nucleotide sequence ID" value="NZ_JACTAH010000001.1"/>
</dbReference>
<dbReference type="Gene3D" id="3.30.450.20">
    <property type="entry name" value="PAS domain"/>
    <property type="match status" value="2"/>
</dbReference>
<dbReference type="Gene3D" id="1.10.287.130">
    <property type="match status" value="1"/>
</dbReference>
<dbReference type="PRINTS" id="PR00344">
    <property type="entry name" value="BCTRLSENSOR"/>
</dbReference>
<dbReference type="PANTHER" id="PTHR43304">
    <property type="entry name" value="PHYTOCHROME-LIKE PROTEIN CPH1"/>
    <property type="match status" value="1"/>
</dbReference>
<dbReference type="Gene3D" id="3.30.565.10">
    <property type="entry name" value="Histidine kinase-like ATPase, C-terminal domain"/>
    <property type="match status" value="1"/>
</dbReference>
<dbReference type="InterPro" id="IPR003661">
    <property type="entry name" value="HisK_dim/P_dom"/>
</dbReference>
<evidence type="ECO:0000313" key="11">
    <source>
        <dbReference type="Proteomes" id="UP000603602"/>
    </source>
</evidence>
<evidence type="ECO:0000256" key="4">
    <source>
        <dbReference type="ARBA" id="ARBA00022679"/>
    </source>
</evidence>
<dbReference type="SMART" id="SM00387">
    <property type="entry name" value="HATPase_c"/>
    <property type="match status" value="1"/>
</dbReference>
<evidence type="ECO:0000256" key="2">
    <source>
        <dbReference type="ARBA" id="ARBA00012438"/>
    </source>
</evidence>
<dbReference type="InterPro" id="IPR005467">
    <property type="entry name" value="His_kinase_dom"/>
</dbReference>
<feature type="domain" description="Histidine kinase" evidence="8">
    <location>
        <begin position="666"/>
        <end position="897"/>
    </location>
</feature>
<evidence type="ECO:0000259" key="8">
    <source>
        <dbReference type="PROSITE" id="PS50109"/>
    </source>
</evidence>
<keyword evidence="6" id="KW-0175">Coiled coil</keyword>
<dbReference type="CDD" id="cd00082">
    <property type="entry name" value="HisKA"/>
    <property type="match status" value="1"/>
</dbReference>
<accession>A0ABR9B7Q7</accession>
<comment type="caution">
    <text evidence="10">The sequence shown here is derived from an EMBL/GenBank/DDBJ whole genome shotgun (WGS) entry which is preliminary data.</text>
</comment>
<evidence type="ECO:0000256" key="7">
    <source>
        <dbReference type="SAM" id="Phobius"/>
    </source>
</evidence>
<dbReference type="SMART" id="SM00091">
    <property type="entry name" value="PAS"/>
    <property type="match status" value="2"/>
</dbReference>
<dbReference type="InterPro" id="IPR052162">
    <property type="entry name" value="Sensor_kinase/Photoreceptor"/>
</dbReference>
<dbReference type="InterPro" id="IPR036097">
    <property type="entry name" value="HisK_dim/P_sf"/>
</dbReference>
<keyword evidence="7" id="KW-1133">Transmembrane helix</keyword>
<dbReference type="SUPFAM" id="SSF47384">
    <property type="entry name" value="Homodimeric domain of signal transducing histidine kinase"/>
    <property type="match status" value="1"/>
</dbReference>
<organism evidence="10 11">
    <name type="scientific">Thauera sedimentorum</name>
    <dbReference type="NCBI Taxonomy" id="2767595"/>
    <lineage>
        <taxon>Bacteria</taxon>
        <taxon>Pseudomonadati</taxon>
        <taxon>Pseudomonadota</taxon>
        <taxon>Betaproteobacteria</taxon>
        <taxon>Rhodocyclales</taxon>
        <taxon>Zoogloeaceae</taxon>
        <taxon>Thauera</taxon>
    </lineage>
</organism>
<dbReference type="Proteomes" id="UP000603602">
    <property type="component" value="Unassembled WGS sequence"/>
</dbReference>
<dbReference type="PROSITE" id="PS50109">
    <property type="entry name" value="HIS_KIN"/>
    <property type="match status" value="1"/>
</dbReference>
<evidence type="ECO:0000256" key="6">
    <source>
        <dbReference type="SAM" id="Coils"/>
    </source>
</evidence>
<evidence type="ECO:0000256" key="5">
    <source>
        <dbReference type="ARBA" id="ARBA00022777"/>
    </source>
</evidence>
<reference evidence="11" key="1">
    <citation type="submission" date="2023-07" db="EMBL/GenBank/DDBJ databases">
        <title>Thauera sp. CAU 1555 isolated from sand of Yaerae Beach.</title>
        <authorList>
            <person name="Kim W."/>
        </authorList>
    </citation>
    <scope>NUCLEOTIDE SEQUENCE [LARGE SCALE GENOMIC DNA]</scope>
    <source>
        <strain evidence="11">CAU 1555</strain>
    </source>
</reference>
<feature type="domain" description="PAS" evidence="9">
    <location>
        <begin position="488"/>
        <end position="537"/>
    </location>
</feature>
<dbReference type="SUPFAM" id="SSF55874">
    <property type="entry name" value="ATPase domain of HSP90 chaperone/DNA topoisomerase II/histidine kinase"/>
    <property type="match status" value="1"/>
</dbReference>
<dbReference type="PROSITE" id="PS50112">
    <property type="entry name" value="PAS"/>
    <property type="match status" value="2"/>
</dbReference>
<dbReference type="Pfam" id="PF13426">
    <property type="entry name" value="PAS_9"/>
    <property type="match status" value="2"/>
</dbReference>
<keyword evidence="5" id="KW-0418">Kinase</keyword>
<dbReference type="InterPro" id="IPR004358">
    <property type="entry name" value="Sig_transdc_His_kin-like_C"/>
</dbReference>
<dbReference type="InterPro" id="IPR035965">
    <property type="entry name" value="PAS-like_dom_sf"/>
</dbReference>
<protein>
    <recommendedName>
        <fullName evidence="2">histidine kinase</fullName>
        <ecNumber evidence="2">2.7.13.3</ecNumber>
    </recommendedName>
</protein>
<feature type="domain" description="PAS" evidence="9">
    <location>
        <begin position="360"/>
        <end position="405"/>
    </location>
</feature>
<feature type="transmembrane region" description="Helical" evidence="7">
    <location>
        <begin position="278"/>
        <end position="302"/>
    </location>
</feature>
<dbReference type="EMBL" id="JACYTO010000001">
    <property type="protein sequence ID" value="MBD8502226.1"/>
    <property type="molecule type" value="Genomic_DNA"/>
</dbReference>
<keyword evidence="11" id="KW-1185">Reference proteome</keyword>
<keyword evidence="7" id="KW-0812">Transmembrane</keyword>
<evidence type="ECO:0000256" key="1">
    <source>
        <dbReference type="ARBA" id="ARBA00000085"/>
    </source>
</evidence>